<comment type="caution">
    <text evidence="1">The sequence shown here is derived from an EMBL/GenBank/DDBJ whole genome shotgun (WGS) entry which is preliminary data.</text>
</comment>
<protein>
    <submittedName>
        <fullName evidence="1">Uncharacterized protein</fullName>
    </submittedName>
</protein>
<evidence type="ECO:0000313" key="2">
    <source>
        <dbReference type="Proteomes" id="UP000485058"/>
    </source>
</evidence>
<accession>A0A6A0ABH3</accession>
<evidence type="ECO:0000313" key="1">
    <source>
        <dbReference type="EMBL" id="GFH29663.1"/>
    </source>
</evidence>
<sequence>MVETSALTPLVEGIIGKDMVRFKDFAMQYVANGGGKAAAPQASQAVASNQ</sequence>
<proteinExistence type="predicted"/>
<name>A0A6A0ABH3_HAELA</name>
<reference evidence="1 2" key="1">
    <citation type="submission" date="2020-02" db="EMBL/GenBank/DDBJ databases">
        <title>Draft genome sequence of Haematococcus lacustris strain NIES-144.</title>
        <authorList>
            <person name="Morimoto D."/>
            <person name="Nakagawa S."/>
            <person name="Yoshida T."/>
            <person name="Sawayama S."/>
        </authorList>
    </citation>
    <scope>NUCLEOTIDE SEQUENCE [LARGE SCALE GENOMIC DNA]</scope>
    <source>
        <strain evidence="1 2">NIES-144</strain>
    </source>
</reference>
<gene>
    <name evidence="1" type="ORF">HaLaN_28359</name>
</gene>
<organism evidence="1 2">
    <name type="scientific">Haematococcus lacustris</name>
    <name type="common">Green alga</name>
    <name type="synonym">Haematococcus pluvialis</name>
    <dbReference type="NCBI Taxonomy" id="44745"/>
    <lineage>
        <taxon>Eukaryota</taxon>
        <taxon>Viridiplantae</taxon>
        <taxon>Chlorophyta</taxon>
        <taxon>core chlorophytes</taxon>
        <taxon>Chlorophyceae</taxon>
        <taxon>CS clade</taxon>
        <taxon>Chlamydomonadales</taxon>
        <taxon>Haematococcaceae</taxon>
        <taxon>Haematococcus</taxon>
    </lineage>
</organism>
<dbReference type="AlphaFoldDB" id="A0A6A0ABH3"/>
<dbReference type="EMBL" id="BLLF01004463">
    <property type="protein sequence ID" value="GFH29663.1"/>
    <property type="molecule type" value="Genomic_DNA"/>
</dbReference>
<keyword evidence="2" id="KW-1185">Reference proteome</keyword>
<dbReference type="Proteomes" id="UP000485058">
    <property type="component" value="Unassembled WGS sequence"/>
</dbReference>